<accession>G4YMP3</accession>
<evidence type="ECO:0000313" key="2">
    <source>
        <dbReference type="Proteomes" id="UP000002640"/>
    </source>
</evidence>
<dbReference type="InParanoid" id="G4YMP3"/>
<dbReference type="Gene3D" id="1.10.150.320">
    <property type="entry name" value="Photosystem II 12 kDa extrinsic protein"/>
    <property type="match status" value="1"/>
</dbReference>
<dbReference type="RefSeq" id="XP_009516193.1">
    <property type="nucleotide sequence ID" value="XM_009517898.1"/>
</dbReference>
<keyword evidence="2" id="KW-1185">Reference proteome</keyword>
<feature type="non-terminal residue" evidence="1">
    <location>
        <position position="112"/>
    </location>
</feature>
<sequence length="112" mass="12515">YEVIQCRLANQDISEVVFHEERAKAAGAWGIFLLITSAKWTSEFALPSRCVIVSHDEFCEYFGPYVTRAYRSLDPLNINTASRQDLSLVEGLDSAAVETIVAKRPFSSIDQA</sequence>
<dbReference type="EMBL" id="JH159151">
    <property type="protein sequence ID" value="EGZ28918.1"/>
    <property type="molecule type" value="Genomic_DNA"/>
</dbReference>
<dbReference type="Proteomes" id="UP000002640">
    <property type="component" value="Unassembled WGS sequence"/>
</dbReference>
<dbReference type="SUPFAM" id="SSF47781">
    <property type="entry name" value="RuvA domain 2-like"/>
    <property type="match status" value="1"/>
</dbReference>
<reference evidence="1 2" key="1">
    <citation type="journal article" date="2006" name="Science">
        <title>Phytophthora genome sequences uncover evolutionary origins and mechanisms of pathogenesis.</title>
        <authorList>
            <person name="Tyler B.M."/>
            <person name="Tripathy S."/>
            <person name="Zhang X."/>
            <person name="Dehal P."/>
            <person name="Jiang R.H."/>
            <person name="Aerts A."/>
            <person name="Arredondo F.D."/>
            <person name="Baxter L."/>
            <person name="Bensasson D."/>
            <person name="Beynon J.L."/>
            <person name="Chapman J."/>
            <person name="Damasceno C.M."/>
            <person name="Dorrance A.E."/>
            <person name="Dou D."/>
            <person name="Dickerman A.W."/>
            <person name="Dubchak I.L."/>
            <person name="Garbelotto M."/>
            <person name="Gijzen M."/>
            <person name="Gordon S.G."/>
            <person name="Govers F."/>
            <person name="Grunwald N.J."/>
            <person name="Huang W."/>
            <person name="Ivors K.L."/>
            <person name="Jones R.W."/>
            <person name="Kamoun S."/>
            <person name="Krampis K."/>
            <person name="Lamour K.H."/>
            <person name="Lee M.K."/>
            <person name="McDonald W.H."/>
            <person name="Medina M."/>
            <person name="Meijer H.J."/>
            <person name="Nordberg E.K."/>
            <person name="Maclean D.J."/>
            <person name="Ospina-Giraldo M.D."/>
            <person name="Morris P.F."/>
            <person name="Phuntumart V."/>
            <person name="Putnam N.H."/>
            <person name="Rash S."/>
            <person name="Rose J.K."/>
            <person name="Sakihama Y."/>
            <person name="Salamov A.A."/>
            <person name="Savidor A."/>
            <person name="Scheuring C.F."/>
            <person name="Smith B.M."/>
            <person name="Sobral B.W."/>
            <person name="Terry A."/>
            <person name="Torto-Alalibo T.A."/>
            <person name="Win J."/>
            <person name="Xu Z."/>
            <person name="Zhang H."/>
            <person name="Grigoriev I.V."/>
            <person name="Rokhsar D.S."/>
            <person name="Boore J.L."/>
        </authorList>
    </citation>
    <scope>NUCLEOTIDE SEQUENCE [LARGE SCALE GENOMIC DNA]</scope>
    <source>
        <strain evidence="1 2">P6497</strain>
    </source>
</reference>
<dbReference type="InterPro" id="IPR010994">
    <property type="entry name" value="RuvA_2-like"/>
</dbReference>
<dbReference type="GeneID" id="20652713"/>
<organism evidence="1 2">
    <name type="scientific">Phytophthora sojae (strain P6497)</name>
    <name type="common">Soybean stem and root rot agent</name>
    <name type="synonym">Phytophthora megasperma f. sp. glycines</name>
    <dbReference type="NCBI Taxonomy" id="1094619"/>
    <lineage>
        <taxon>Eukaryota</taxon>
        <taxon>Sar</taxon>
        <taxon>Stramenopiles</taxon>
        <taxon>Oomycota</taxon>
        <taxon>Peronosporomycetes</taxon>
        <taxon>Peronosporales</taxon>
        <taxon>Peronosporaceae</taxon>
        <taxon>Phytophthora</taxon>
    </lineage>
</organism>
<evidence type="ECO:0000313" key="1">
    <source>
        <dbReference type="EMBL" id="EGZ28918.1"/>
    </source>
</evidence>
<proteinExistence type="predicted"/>
<dbReference type="KEGG" id="psoj:PHYSODRAFT_443050"/>
<dbReference type="AlphaFoldDB" id="G4YMP3"/>
<protein>
    <submittedName>
        <fullName evidence="1">Uncharacterized protein</fullName>
    </submittedName>
</protein>
<feature type="non-terminal residue" evidence="1">
    <location>
        <position position="1"/>
    </location>
</feature>
<gene>
    <name evidence="1" type="ORF">PHYSODRAFT_443050</name>
</gene>
<name>G4YMP3_PHYSP</name>